<evidence type="ECO:0000313" key="2">
    <source>
        <dbReference type="EMBL" id="KKK70307.1"/>
    </source>
</evidence>
<protein>
    <recommendedName>
        <fullName evidence="1">FAD dependent oxidoreductase domain-containing protein</fullName>
    </recommendedName>
</protein>
<evidence type="ECO:0000259" key="1">
    <source>
        <dbReference type="Pfam" id="PF01266"/>
    </source>
</evidence>
<dbReference type="SUPFAM" id="SSF51971">
    <property type="entry name" value="Nucleotide-binding domain"/>
    <property type="match status" value="1"/>
</dbReference>
<dbReference type="InterPro" id="IPR036188">
    <property type="entry name" value="FAD/NAD-bd_sf"/>
</dbReference>
<dbReference type="EMBL" id="LAZR01058249">
    <property type="protein sequence ID" value="KKK70307.1"/>
    <property type="molecule type" value="Genomic_DNA"/>
</dbReference>
<dbReference type="Gene3D" id="3.50.50.60">
    <property type="entry name" value="FAD/NAD(P)-binding domain"/>
    <property type="match status" value="1"/>
</dbReference>
<dbReference type="Pfam" id="PF01266">
    <property type="entry name" value="DAO"/>
    <property type="match status" value="1"/>
</dbReference>
<name>A0A0F8XMN1_9ZZZZ</name>
<sequence length="98" mass="10444">AQTGFWIPPLIAGRGAELVGPLPAPDSSWLGFRPTMPDSLPVIGPSPISDRIIHAFGHQHLGLTLGGLTGRIVADLAEGRPPNFPIAGFRADRRYARL</sequence>
<organism evidence="2">
    <name type="scientific">marine sediment metagenome</name>
    <dbReference type="NCBI Taxonomy" id="412755"/>
    <lineage>
        <taxon>unclassified sequences</taxon>
        <taxon>metagenomes</taxon>
        <taxon>ecological metagenomes</taxon>
    </lineage>
</organism>
<accession>A0A0F8XMN1</accession>
<feature type="domain" description="FAD dependent oxidoreductase" evidence="1">
    <location>
        <begin position="21"/>
        <end position="76"/>
    </location>
</feature>
<feature type="non-terminal residue" evidence="2">
    <location>
        <position position="1"/>
    </location>
</feature>
<gene>
    <name evidence="2" type="ORF">LCGC14_2925330</name>
</gene>
<dbReference type="InterPro" id="IPR006076">
    <property type="entry name" value="FAD-dep_OxRdtase"/>
</dbReference>
<comment type="caution">
    <text evidence="2">The sequence shown here is derived from an EMBL/GenBank/DDBJ whole genome shotgun (WGS) entry which is preliminary data.</text>
</comment>
<dbReference type="AlphaFoldDB" id="A0A0F8XMN1"/>
<proteinExistence type="predicted"/>
<reference evidence="2" key="1">
    <citation type="journal article" date="2015" name="Nature">
        <title>Complex archaea that bridge the gap between prokaryotes and eukaryotes.</title>
        <authorList>
            <person name="Spang A."/>
            <person name="Saw J.H."/>
            <person name="Jorgensen S.L."/>
            <person name="Zaremba-Niedzwiedzka K."/>
            <person name="Martijn J."/>
            <person name="Lind A.E."/>
            <person name="van Eijk R."/>
            <person name="Schleper C."/>
            <person name="Guy L."/>
            <person name="Ettema T.J."/>
        </authorList>
    </citation>
    <scope>NUCLEOTIDE SEQUENCE</scope>
</reference>